<keyword evidence="5" id="KW-1185">Reference proteome</keyword>
<dbReference type="EMBL" id="CAJNOQ010021649">
    <property type="protein sequence ID" value="CAF1489867.1"/>
    <property type="molecule type" value="Genomic_DNA"/>
</dbReference>
<accession>A0A815SJZ1</accession>
<name>A0A815SJZ1_9BILA</name>
<dbReference type="Proteomes" id="UP000681722">
    <property type="component" value="Unassembled WGS sequence"/>
</dbReference>
<dbReference type="EMBL" id="CAJNOK010022064">
    <property type="protein sequence ID" value="CAF1342187.1"/>
    <property type="molecule type" value="Genomic_DNA"/>
</dbReference>
<evidence type="ECO:0000313" key="1">
    <source>
        <dbReference type="EMBL" id="CAF1342187.1"/>
    </source>
</evidence>
<dbReference type="Proteomes" id="UP000677228">
    <property type="component" value="Unassembled WGS sequence"/>
</dbReference>
<comment type="caution">
    <text evidence="2">The sequence shown here is derived from an EMBL/GenBank/DDBJ whole genome shotgun (WGS) entry which is preliminary data.</text>
</comment>
<sequence length="155" mass="17336">MPPTKSYFIEKRITCSAARSILNSKSDKTSSLSIEIHNKLNNNVNDDRRKEMKKKKKVVPAENVLTSVDLIDVQSPPEEARSPHIDLVRHTLQSIAIGSSSPPPHAIPPINDNVLDKHDSCCPTTWDTTKLGGDKLFMEEIFFVNVCINMLDNLV</sequence>
<evidence type="ECO:0000313" key="5">
    <source>
        <dbReference type="Proteomes" id="UP000663829"/>
    </source>
</evidence>
<dbReference type="EMBL" id="CAJOBA010043694">
    <property type="protein sequence ID" value="CAF4153352.1"/>
    <property type="molecule type" value="Genomic_DNA"/>
</dbReference>
<dbReference type="EMBL" id="CAJOBC010087138">
    <property type="protein sequence ID" value="CAF4353061.1"/>
    <property type="molecule type" value="Genomic_DNA"/>
</dbReference>
<reference evidence="2" key="1">
    <citation type="submission" date="2021-02" db="EMBL/GenBank/DDBJ databases">
        <authorList>
            <person name="Nowell W R."/>
        </authorList>
    </citation>
    <scope>NUCLEOTIDE SEQUENCE</scope>
</reference>
<proteinExistence type="predicted"/>
<dbReference type="OrthoDB" id="10637195at2759"/>
<dbReference type="Proteomes" id="UP000682733">
    <property type="component" value="Unassembled WGS sequence"/>
</dbReference>
<dbReference type="AlphaFoldDB" id="A0A815SJZ1"/>
<evidence type="ECO:0000313" key="3">
    <source>
        <dbReference type="EMBL" id="CAF4153352.1"/>
    </source>
</evidence>
<protein>
    <submittedName>
        <fullName evidence="2">Uncharacterized protein</fullName>
    </submittedName>
</protein>
<evidence type="ECO:0000313" key="2">
    <source>
        <dbReference type="EMBL" id="CAF1489867.1"/>
    </source>
</evidence>
<organism evidence="2 5">
    <name type="scientific">Didymodactylos carnosus</name>
    <dbReference type="NCBI Taxonomy" id="1234261"/>
    <lineage>
        <taxon>Eukaryota</taxon>
        <taxon>Metazoa</taxon>
        <taxon>Spiralia</taxon>
        <taxon>Gnathifera</taxon>
        <taxon>Rotifera</taxon>
        <taxon>Eurotatoria</taxon>
        <taxon>Bdelloidea</taxon>
        <taxon>Philodinida</taxon>
        <taxon>Philodinidae</taxon>
        <taxon>Didymodactylos</taxon>
    </lineage>
</organism>
<dbReference type="Proteomes" id="UP000663829">
    <property type="component" value="Unassembled WGS sequence"/>
</dbReference>
<gene>
    <name evidence="2" type="ORF">GPM918_LOCUS36204</name>
    <name evidence="1" type="ORF">OVA965_LOCUS30395</name>
    <name evidence="4" type="ORF">SRO942_LOCUS36933</name>
    <name evidence="3" type="ORF">TMI583_LOCUS31198</name>
</gene>
<evidence type="ECO:0000313" key="4">
    <source>
        <dbReference type="EMBL" id="CAF4353061.1"/>
    </source>
</evidence>